<dbReference type="EMBL" id="BGPR01007996">
    <property type="protein sequence ID" value="GBN30887.1"/>
    <property type="molecule type" value="Genomic_DNA"/>
</dbReference>
<reference evidence="1 2" key="1">
    <citation type="journal article" date="2019" name="Sci. Rep.">
        <title>Orb-weaving spider Araneus ventricosus genome elucidates the spidroin gene catalogue.</title>
        <authorList>
            <person name="Kono N."/>
            <person name="Nakamura H."/>
            <person name="Ohtoshi R."/>
            <person name="Moran D.A.P."/>
            <person name="Shinohara A."/>
            <person name="Yoshida Y."/>
            <person name="Fujiwara M."/>
            <person name="Mori M."/>
            <person name="Tomita M."/>
            <person name="Arakawa K."/>
        </authorList>
    </citation>
    <scope>NUCLEOTIDE SEQUENCE [LARGE SCALE GENOMIC DNA]</scope>
</reference>
<dbReference type="AlphaFoldDB" id="A0A4Y2MYH2"/>
<protein>
    <submittedName>
        <fullName evidence="1">Uncharacterized protein</fullName>
    </submittedName>
</protein>
<gene>
    <name evidence="1" type="ORF">AVEN_228693_1</name>
</gene>
<organism evidence="1 2">
    <name type="scientific">Araneus ventricosus</name>
    <name type="common">Orbweaver spider</name>
    <name type="synonym">Epeira ventricosa</name>
    <dbReference type="NCBI Taxonomy" id="182803"/>
    <lineage>
        <taxon>Eukaryota</taxon>
        <taxon>Metazoa</taxon>
        <taxon>Ecdysozoa</taxon>
        <taxon>Arthropoda</taxon>
        <taxon>Chelicerata</taxon>
        <taxon>Arachnida</taxon>
        <taxon>Araneae</taxon>
        <taxon>Araneomorphae</taxon>
        <taxon>Entelegynae</taxon>
        <taxon>Araneoidea</taxon>
        <taxon>Araneidae</taxon>
        <taxon>Araneus</taxon>
    </lineage>
</organism>
<keyword evidence="2" id="KW-1185">Reference proteome</keyword>
<evidence type="ECO:0000313" key="2">
    <source>
        <dbReference type="Proteomes" id="UP000499080"/>
    </source>
</evidence>
<dbReference type="Proteomes" id="UP000499080">
    <property type="component" value="Unassembled WGS sequence"/>
</dbReference>
<name>A0A4Y2MYH2_ARAVE</name>
<proteinExistence type="predicted"/>
<comment type="caution">
    <text evidence="1">The sequence shown here is derived from an EMBL/GenBank/DDBJ whole genome shotgun (WGS) entry which is preliminary data.</text>
</comment>
<accession>A0A4Y2MYH2</accession>
<sequence length="132" mass="14952">MPPKDKRSKRAKDAAELAKQYEISETFPNSTDLLNGIQQLQTPVEVLRNRQLSHPSSKIHPIIASVLTTIMESQKQLLERQKKWPNIIQITSTNDTSNSSQIFQGNIMEIESKIMISNVLTNNAVFTMNNIC</sequence>
<evidence type="ECO:0000313" key="1">
    <source>
        <dbReference type="EMBL" id="GBN30887.1"/>
    </source>
</evidence>